<evidence type="ECO:0008006" key="19">
    <source>
        <dbReference type="Google" id="ProtNLM"/>
    </source>
</evidence>
<evidence type="ECO:0000256" key="2">
    <source>
        <dbReference type="ARBA" id="ARBA00007448"/>
    </source>
</evidence>
<keyword evidence="8" id="KW-1133">Transmembrane helix</keyword>
<keyword evidence="14" id="KW-0732">Signal</keyword>
<reference evidence="17" key="1">
    <citation type="submission" date="2023-11" db="EMBL/GenBank/DDBJ databases">
        <authorList>
            <person name="De Vega J J."/>
            <person name="De Vega J J."/>
        </authorList>
    </citation>
    <scope>NUCLEOTIDE SEQUENCE</scope>
</reference>
<comment type="subcellular location">
    <subcellularLocation>
        <location evidence="1">Mitochondrion inner membrane</location>
        <topology evidence="1">Single-pass membrane protein</topology>
    </subcellularLocation>
</comment>
<keyword evidence="3" id="KW-0812">Transmembrane</keyword>
<keyword evidence="6" id="KW-0378">Hydrolase</keyword>
<evidence type="ECO:0000256" key="14">
    <source>
        <dbReference type="SAM" id="SignalP"/>
    </source>
</evidence>
<feature type="chain" id="PRO_5042208555" description="P-loop containing nucleoside triphosphate hydrolase protein" evidence="14">
    <location>
        <begin position="17"/>
        <end position="687"/>
    </location>
</feature>
<evidence type="ECO:0000256" key="7">
    <source>
        <dbReference type="ARBA" id="ARBA00022840"/>
    </source>
</evidence>
<feature type="region of interest" description="Disordered" evidence="13">
    <location>
        <begin position="649"/>
        <end position="687"/>
    </location>
</feature>
<feature type="signal peptide" evidence="14">
    <location>
        <begin position="1"/>
        <end position="16"/>
    </location>
</feature>
<evidence type="ECO:0000256" key="6">
    <source>
        <dbReference type="ARBA" id="ARBA00022801"/>
    </source>
</evidence>
<keyword evidence="5" id="KW-0999">Mitochondrion inner membrane</keyword>
<keyword evidence="10" id="KW-0472">Membrane</keyword>
<evidence type="ECO:0000256" key="4">
    <source>
        <dbReference type="ARBA" id="ARBA00022741"/>
    </source>
</evidence>
<dbReference type="Proteomes" id="UP001295794">
    <property type="component" value="Unassembled WGS sequence"/>
</dbReference>
<evidence type="ECO:0000256" key="5">
    <source>
        <dbReference type="ARBA" id="ARBA00022792"/>
    </source>
</evidence>
<dbReference type="InterPro" id="IPR014851">
    <property type="entry name" value="BCS1_N"/>
</dbReference>
<feature type="compositionally biased region" description="Basic and acidic residues" evidence="13">
    <location>
        <begin position="660"/>
        <end position="674"/>
    </location>
</feature>
<name>A0AAD2HXP6_9AGAR</name>
<protein>
    <recommendedName>
        <fullName evidence="19">P-loop containing nucleoside triphosphate hydrolase protein</fullName>
    </recommendedName>
</protein>
<dbReference type="SMART" id="SM01024">
    <property type="entry name" value="BCS1_N"/>
    <property type="match status" value="1"/>
</dbReference>
<dbReference type="PROSITE" id="PS00674">
    <property type="entry name" value="AAA"/>
    <property type="match status" value="1"/>
</dbReference>
<evidence type="ECO:0000313" key="18">
    <source>
        <dbReference type="Proteomes" id="UP001295794"/>
    </source>
</evidence>
<evidence type="ECO:0000256" key="10">
    <source>
        <dbReference type="ARBA" id="ARBA00023136"/>
    </source>
</evidence>
<dbReference type="InterPro" id="IPR057495">
    <property type="entry name" value="AAA_lid_BCS1"/>
</dbReference>
<dbReference type="GO" id="GO:0005524">
    <property type="term" value="F:ATP binding"/>
    <property type="evidence" value="ECO:0007669"/>
    <property type="project" value="UniProtKB-KW"/>
</dbReference>
<evidence type="ECO:0000256" key="12">
    <source>
        <dbReference type="RuleBase" id="RU003651"/>
    </source>
</evidence>
<dbReference type="Pfam" id="PF00004">
    <property type="entry name" value="AAA"/>
    <property type="match status" value="2"/>
</dbReference>
<dbReference type="InterPro" id="IPR003593">
    <property type="entry name" value="AAA+_ATPase"/>
</dbReference>
<keyword evidence="7 12" id="KW-0067">ATP-binding</keyword>
<dbReference type="InterPro" id="IPR003959">
    <property type="entry name" value="ATPase_AAA_core"/>
</dbReference>
<feature type="domain" description="BCS1 N-terminal" evidence="16">
    <location>
        <begin position="54"/>
        <end position="247"/>
    </location>
</feature>
<proteinExistence type="inferred from homology"/>
<evidence type="ECO:0000256" key="13">
    <source>
        <dbReference type="SAM" id="MobiDB-lite"/>
    </source>
</evidence>
<accession>A0AAD2HXP6</accession>
<keyword evidence="9" id="KW-0496">Mitochondrion</keyword>
<evidence type="ECO:0000256" key="1">
    <source>
        <dbReference type="ARBA" id="ARBA00004434"/>
    </source>
</evidence>
<dbReference type="GO" id="GO:0016887">
    <property type="term" value="F:ATP hydrolysis activity"/>
    <property type="evidence" value="ECO:0007669"/>
    <property type="project" value="InterPro"/>
</dbReference>
<dbReference type="InterPro" id="IPR003960">
    <property type="entry name" value="ATPase_AAA_CS"/>
</dbReference>
<organism evidence="17 18">
    <name type="scientific">Mycena citricolor</name>
    <dbReference type="NCBI Taxonomy" id="2018698"/>
    <lineage>
        <taxon>Eukaryota</taxon>
        <taxon>Fungi</taxon>
        <taxon>Dikarya</taxon>
        <taxon>Basidiomycota</taxon>
        <taxon>Agaricomycotina</taxon>
        <taxon>Agaricomycetes</taxon>
        <taxon>Agaricomycetidae</taxon>
        <taxon>Agaricales</taxon>
        <taxon>Marasmiineae</taxon>
        <taxon>Mycenaceae</taxon>
        <taxon>Mycena</taxon>
    </lineage>
</organism>
<dbReference type="EMBL" id="CAVNYO010000465">
    <property type="protein sequence ID" value="CAK5283039.1"/>
    <property type="molecule type" value="Genomic_DNA"/>
</dbReference>
<dbReference type="GO" id="GO:0005743">
    <property type="term" value="C:mitochondrial inner membrane"/>
    <property type="evidence" value="ECO:0007669"/>
    <property type="project" value="UniProtKB-SubCell"/>
</dbReference>
<feature type="compositionally biased region" description="Basic residues" evidence="13">
    <location>
        <begin position="649"/>
        <end position="659"/>
    </location>
</feature>
<evidence type="ECO:0000256" key="9">
    <source>
        <dbReference type="ARBA" id="ARBA00023128"/>
    </source>
</evidence>
<evidence type="ECO:0000259" key="15">
    <source>
        <dbReference type="SMART" id="SM00382"/>
    </source>
</evidence>
<evidence type="ECO:0000256" key="3">
    <source>
        <dbReference type="ARBA" id="ARBA00022692"/>
    </source>
</evidence>
<dbReference type="SMART" id="SM00382">
    <property type="entry name" value="AAA"/>
    <property type="match status" value="1"/>
</dbReference>
<dbReference type="InterPro" id="IPR050747">
    <property type="entry name" value="Mitochondrial_chaperone_BCS1"/>
</dbReference>
<evidence type="ECO:0000313" key="17">
    <source>
        <dbReference type="EMBL" id="CAK5283039.1"/>
    </source>
</evidence>
<dbReference type="Pfam" id="PF25426">
    <property type="entry name" value="AAA_lid_BCS1"/>
    <property type="match status" value="1"/>
</dbReference>
<comment type="similarity">
    <text evidence="2">Belongs to the AAA ATPase family. BCS1 subfamily.</text>
</comment>
<dbReference type="AlphaFoldDB" id="A0AAD2HXP6"/>
<comment type="caution">
    <text evidence="17">The sequence shown here is derived from an EMBL/GenBank/DDBJ whole genome shotgun (WGS) entry which is preliminary data.</text>
</comment>
<dbReference type="Gene3D" id="3.40.50.300">
    <property type="entry name" value="P-loop containing nucleotide triphosphate hydrolases"/>
    <property type="match status" value="1"/>
</dbReference>
<dbReference type="SUPFAM" id="SSF52540">
    <property type="entry name" value="P-loop containing nucleoside triphosphate hydrolases"/>
    <property type="match status" value="1"/>
</dbReference>
<feature type="compositionally biased region" description="Polar residues" evidence="13">
    <location>
        <begin position="675"/>
        <end position="687"/>
    </location>
</feature>
<feature type="region of interest" description="Disordered" evidence="13">
    <location>
        <begin position="496"/>
        <end position="524"/>
    </location>
</feature>
<dbReference type="PANTHER" id="PTHR23070">
    <property type="entry name" value="BCS1 AAA-TYPE ATPASE"/>
    <property type="match status" value="1"/>
</dbReference>
<feature type="domain" description="AAA+ ATPase" evidence="15">
    <location>
        <begin position="427"/>
        <end position="577"/>
    </location>
</feature>
<evidence type="ECO:0000256" key="11">
    <source>
        <dbReference type="ARBA" id="ARBA00048778"/>
    </source>
</evidence>
<keyword evidence="4 12" id="KW-0547">Nucleotide-binding</keyword>
<sequence>MSTEWLLALLPLLALAYNFDALLTSSLFLPLRLIYSTIQRVSENPQAAELFRFIFLGTIVEAGKKLGQLLISSGSTLFVVNAEFQTQDFAYDWVVHYLVSQRVFKESRFFRVVARNAATRPGTELIDGAELERNQSEIDGHPDAVYEPAAATPIFFRWRGYWISVNKTTPGYYHYDEGREKKDTLIISIWSWDRKILDHFVNTARQYYIDSKVVPRKIDVENESSHTLVTAVFPQGDAAYDWMLAYLVRCITQPSLRSELVTQRSENALLHANTLTVSTKQSDLGWGTGADDLVCYLPTEETKQQFLFTSPRTGVQTWLQVTVNPGITSWNSDLPTGGSVTVTLHSCNRDILSDLIHAVRTKYLENGTSKVSVHLADNHGQWAKTITKSRRALSTLILPGEIKEQIIADAREFLDSEGWYAEAGVPYRRGYLLYGEPGTGKSSTIHALAGELGLEIYFVSLANPGIDDYTLSKLISDTPARCIILLEDIDCAFPSRDEADDEEDDNPSVRKDGKQVPRPLPPPKSQVTLSGLLNVLDSVSSTDGRLTVATTNHIENLDSALIRAGRMDMKIQYTFADTPQIEQVFARFFPHSADLARAFAEQIPPHKFSVAQIQGYLLTKKRDAESAVLGAGKWIEEIEDEKRAVKELKAKRRAERKKKAAEETSDIEKSDESVVKTTGKSDFPNAQ</sequence>
<dbReference type="InterPro" id="IPR027417">
    <property type="entry name" value="P-loop_NTPase"/>
</dbReference>
<comment type="catalytic activity">
    <reaction evidence="11">
        <text>ATP + H2O = ADP + phosphate + H(+)</text>
        <dbReference type="Rhea" id="RHEA:13065"/>
        <dbReference type="ChEBI" id="CHEBI:15377"/>
        <dbReference type="ChEBI" id="CHEBI:15378"/>
        <dbReference type="ChEBI" id="CHEBI:30616"/>
        <dbReference type="ChEBI" id="CHEBI:43474"/>
        <dbReference type="ChEBI" id="CHEBI:456216"/>
    </reaction>
    <physiologicalReaction direction="left-to-right" evidence="11">
        <dbReference type="Rhea" id="RHEA:13066"/>
    </physiologicalReaction>
</comment>
<evidence type="ECO:0000259" key="16">
    <source>
        <dbReference type="SMART" id="SM01024"/>
    </source>
</evidence>
<gene>
    <name evidence="17" type="ORF">MYCIT1_LOCUS35264</name>
</gene>
<dbReference type="Pfam" id="PF08740">
    <property type="entry name" value="BCS1_N"/>
    <property type="match status" value="2"/>
</dbReference>
<keyword evidence="18" id="KW-1185">Reference proteome</keyword>
<evidence type="ECO:0000256" key="8">
    <source>
        <dbReference type="ARBA" id="ARBA00022989"/>
    </source>
</evidence>